<feature type="compositionally biased region" description="Low complexity" evidence="1">
    <location>
        <begin position="128"/>
        <end position="139"/>
    </location>
</feature>
<dbReference type="AlphaFoldDB" id="A0A379B5L7"/>
<dbReference type="Gene3D" id="1.10.10.10">
    <property type="entry name" value="Winged helix-like DNA-binding domain superfamily/Winged helix DNA-binding domain"/>
    <property type="match status" value="1"/>
</dbReference>
<dbReference type="InterPro" id="IPR036388">
    <property type="entry name" value="WH-like_DNA-bd_sf"/>
</dbReference>
<dbReference type="InterPro" id="IPR006497">
    <property type="entry name" value="Phage_lambda_VrpO_N"/>
</dbReference>
<feature type="domain" description="Bacteriophage lambda Replication protein O N-terminal" evidence="2">
    <location>
        <begin position="12"/>
        <end position="88"/>
    </location>
</feature>
<dbReference type="OrthoDB" id="7510727at2"/>
<dbReference type="Pfam" id="PF04492">
    <property type="entry name" value="Phage_rep_O"/>
    <property type="match status" value="1"/>
</dbReference>
<evidence type="ECO:0000313" key="3">
    <source>
        <dbReference type="EMBL" id="SUB33549.1"/>
    </source>
</evidence>
<dbReference type="EMBL" id="UGSS01000002">
    <property type="protein sequence ID" value="SUB33549.1"/>
    <property type="molecule type" value="Genomic_DNA"/>
</dbReference>
<evidence type="ECO:0000256" key="1">
    <source>
        <dbReference type="SAM" id="MobiDB-lite"/>
    </source>
</evidence>
<reference evidence="3 4" key="1">
    <citation type="submission" date="2018-06" db="EMBL/GenBank/DDBJ databases">
        <authorList>
            <consortium name="Pathogen Informatics"/>
            <person name="Doyle S."/>
        </authorList>
    </citation>
    <scope>NUCLEOTIDE SEQUENCE [LARGE SCALE GENOMIC DNA]</scope>
    <source>
        <strain evidence="3 4">NCTC10699</strain>
    </source>
</reference>
<dbReference type="GO" id="GO:0006260">
    <property type="term" value="P:DNA replication"/>
    <property type="evidence" value="ECO:0007669"/>
    <property type="project" value="InterPro"/>
</dbReference>
<feature type="region of interest" description="Disordered" evidence="1">
    <location>
        <begin position="106"/>
        <end position="139"/>
    </location>
</feature>
<proteinExistence type="predicted"/>
<name>A0A379B5L7_9PAST</name>
<evidence type="ECO:0000313" key="4">
    <source>
        <dbReference type="Proteomes" id="UP000254280"/>
    </source>
</evidence>
<dbReference type="Proteomes" id="UP000254280">
    <property type="component" value="Unassembled WGS sequence"/>
</dbReference>
<keyword evidence="4" id="KW-1185">Reference proteome</keyword>
<protein>
    <submittedName>
        <fullName evidence="3">Phage replication protein O, N-terminal domain</fullName>
    </submittedName>
</protein>
<gene>
    <name evidence="3" type="ORF">NCTC10699_01174</name>
</gene>
<evidence type="ECO:0000259" key="2">
    <source>
        <dbReference type="Pfam" id="PF04492"/>
    </source>
</evidence>
<organism evidence="3 4">
    <name type="scientific">[Pasteurella] mairii</name>
    <dbReference type="NCBI Taxonomy" id="757"/>
    <lineage>
        <taxon>Bacteria</taxon>
        <taxon>Pseudomonadati</taxon>
        <taxon>Pseudomonadota</taxon>
        <taxon>Gammaproteobacteria</taxon>
        <taxon>Pasteurellales</taxon>
        <taxon>Pasteurellaceae</taxon>
    </lineage>
</organism>
<accession>A0A379B5L7</accession>
<sequence>MSDNHFIPNSFQVPNAVIDELMSQMNGAELKCYLAILRKTKGWNKEFDAISVTQLMEVTGLSNRSVIDACNALVSYGLLNQTSGSRGVKIFSVNLCKKFTSEKSSPVKKVHGTSEKSSPVTSEKSSHTKNNIKNTIQNTNTNLAVSNTRARKIDPENCDLPDYVDRNSWVAYCKMRKAKGKNSEIRTQETINLCLKNLERFSGGDPRLATAILEQSIGNTWTGLFELKQPMNKHQAQKPSAHSGFNDRDYGEQIIPDWARESVE</sequence>